<proteinExistence type="predicted"/>
<protein>
    <submittedName>
        <fullName evidence="2">Uncharacterized protein</fullName>
    </submittedName>
</protein>
<feature type="region of interest" description="Disordered" evidence="1">
    <location>
        <begin position="63"/>
        <end position="91"/>
    </location>
</feature>
<evidence type="ECO:0000313" key="2">
    <source>
        <dbReference type="EnsemblPlants" id="TuG1812G0200001010.01.T01.cds354633"/>
    </source>
</evidence>
<dbReference type="EnsemblPlants" id="TuG1812G0200001010.01.T01">
    <property type="protein sequence ID" value="TuG1812G0200001010.01.T01.cds354633"/>
    <property type="gene ID" value="TuG1812G0200001010.01"/>
</dbReference>
<keyword evidence="3" id="KW-1185">Reference proteome</keyword>
<accession>A0A8R7PA93</accession>
<name>A0A8R7PA93_TRIUA</name>
<dbReference type="AlphaFoldDB" id="A0A8R7PA93"/>
<evidence type="ECO:0000256" key="1">
    <source>
        <dbReference type="SAM" id="MobiDB-lite"/>
    </source>
</evidence>
<dbReference type="Proteomes" id="UP000015106">
    <property type="component" value="Chromosome 2"/>
</dbReference>
<reference evidence="2" key="2">
    <citation type="submission" date="2018-03" db="EMBL/GenBank/DDBJ databases">
        <title>The Triticum urartu genome reveals the dynamic nature of wheat genome evolution.</title>
        <authorList>
            <person name="Ling H."/>
            <person name="Ma B."/>
            <person name="Shi X."/>
            <person name="Liu H."/>
            <person name="Dong L."/>
            <person name="Sun H."/>
            <person name="Cao Y."/>
            <person name="Gao Q."/>
            <person name="Zheng S."/>
            <person name="Li Y."/>
            <person name="Yu Y."/>
            <person name="Du H."/>
            <person name="Qi M."/>
            <person name="Li Y."/>
            <person name="Yu H."/>
            <person name="Cui Y."/>
            <person name="Wang N."/>
            <person name="Chen C."/>
            <person name="Wu H."/>
            <person name="Zhao Y."/>
            <person name="Zhang J."/>
            <person name="Li Y."/>
            <person name="Zhou W."/>
            <person name="Zhang B."/>
            <person name="Hu W."/>
            <person name="Eijk M."/>
            <person name="Tang J."/>
            <person name="Witsenboer H."/>
            <person name="Zhao S."/>
            <person name="Li Z."/>
            <person name="Zhang A."/>
            <person name="Wang D."/>
            <person name="Liang C."/>
        </authorList>
    </citation>
    <scope>NUCLEOTIDE SEQUENCE [LARGE SCALE GENOMIC DNA]</scope>
    <source>
        <strain evidence="2">cv. G1812</strain>
    </source>
</reference>
<organism evidence="2 3">
    <name type="scientific">Triticum urartu</name>
    <name type="common">Red wild einkorn</name>
    <name type="synonym">Crithodium urartu</name>
    <dbReference type="NCBI Taxonomy" id="4572"/>
    <lineage>
        <taxon>Eukaryota</taxon>
        <taxon>Viridiplantae</taxon>
        <taxon>Streptophyta</taxon>
        <taxon>Embryophyta</taxon>
        <taxon>Tracheophyta</taxon>
        <taxon>Spermatophyta</taxon>
        <taxon>Magnoliopsida</taxon>
        <taxon>Liliopsida</taxon>
        <taxon>Poales</taxon>
        <taxon>Poaceae</taxon>
        <taxon>BOP clade</taxon>
        <taxon>Pooideae</taxon>
        <taxon>Triticodae</taxon>
        <taxon>Triticeae</taxon>
        <taxon>Triticinae</taxon>
        <taxon>Triticum</taxon>
    </lineage>
</organism>
<sequence>MLLPLPRCRLAAKLRSTEPAATVSNHGASLVIEPGLGPLLPAAHTTRMPLDTALNAPIAMGSSSKLALESPPRESESTSTPSLMASSRPASTVDCLQRLLAHTLYMAM</sequence>
<dbReference type="Gramene" id="TuG1812G0200001010.01.T01">
    <property type="protein sequence ID" value="TuG1812G0200001010.01.T01.cds354633"/>
    <property type="gene ID" value="TuG1812G0200001010.01"/>
</dbReference>
<reference evidence="2" key="3">
    <citation type="submission" date="2022-06" db="UniProtKB">
        <authorList>
            <consortium name="EnsemblPlants"/>
        </authorList>
    </citation>
    <scope>IDENTIFICATION</scope>
</reference>
<reference evidence="3" key="1">
    <citation type="journal article" date="2013" name="Nature">
        <title>Draft genome of the wheat A-genome progenitor Triticum urartu.</title>
        <authorList>
            <person name="Ling H.Q."/>
            <person name="Zhao S."/>
            <person name="Liu D."/>
            <person name="Wang J."/>
            <person name="Sun H."/>
            <person name="Zhang C."/>
            <person name="Fan H."/>
            <person name="Li D."/>
            <person name="Dong L."/>
            <person name="Tao Y."/>
            <person name="Gao C."/>
            <person name="Wu H."/>
            <person name="Li Y."/>
            <person name="Cui Y."/>
            <person name="Guo X."/>
            <person name="Zheng S."/>
            <person name="Wang B."/>
            <person name="Yu K."/>
            <person name="Liang Q."/>
            <person name="Yang W."/>
            <person name="Lou X."/>
            <person name="Chen J."/>
            <person name="Feng M."/>
            <person name="Jian J."/>
            <person name="Zhang X."/>
            <person name="Luo G."/>
            <person name="Jiang Y."/>
            <person name="Liu J."/>
            <person name="Wang Z."/>
            <person name="Sha Y."/>
            <person name="Zhang B."/>
            <person name="Wu H."/>
            <person name="Tang D."/>
            <person name="Shen Q."/>
            <person name="Xue P."/>
            <person name="Zou S."/>
            <person name="Wang X."/>
            <person name="Liu X."/>
            <person name="Wang F."/>
            <person name="Yang Y."/>
            <person name="An X."/>
            <person name="Dong Z."/>
            <person name="Zhang K."/>
            <person name="Zhang X."/>
            <person name="Luo M.C."/>
            <person name="Dvorak J."/>
            <person name="Tong Y."/>
            <person name="Wang J."/>
            <person name="Yang H."/>
            <person name="Li Z."/>
            <person name="Wang D."/>
            <person name="Zhang A."/>
            <person name="Wang J."/>
        </authorList>
    </citation>
    <scope>NUCLEOTIDE SEQUENCE</scope>
    <source>
        <strain evidence="3">cv. G1812</strain>
    </source>
</reference>
<evidence type="ECO:0000313" key="3">
    <source>
        <dbReference type="Proteomes" id="UP000015106"/>
    </source>
</evidence>